<evidence type="ECO:0000256" key="5">
    <source>
        <dbReference type="ARBA" id="ARBA00023136"/>
    </source>
</evidence>
<keyword evidence="5 6" id="KW-0472">Membrane</keyword>
<evidence type="ECO:0000256" key="4">
    <source>
        <dbReference type="ARBA" id="ARBA00022989"/>
    </source>
</evidence>
<dbReference type="PROSITE" id="PS50244">
    <property type="entry name" value="S5A_REDUCTASE"/>
    <property type="match status" value="1"/>
</dbReference>
<evidence type="ECO:0000256" key="3">
    <source>
        <dbReference type="ARBA" id="ARBA00022692"/>
    </source>
</evidence>
<dbReference type="PANTHER" id="PTHR14624:SF0">
    <property type="entry name" value="POLYPRENOL REDUCTASE"/>
    <property type="match status" value="1"/>
</dbReference>
<comment type="pathway">
    <text evidence="2">Protein modification; protein glycosylation.</text>
</comment>
<evidence type="ECO:0000259" key="7">
    <source>
        <dbReference type="Pfam" id="PF02544"/>
    </source>
</evidence>
<protein>
    <recommendedName>
        <fullName evidence="7">3-oxo-5-alpha-steroid 4-dehydrogenase C-terminal domain-containing protein</fullName>
    </recommendedName>
</protein>
<evidence type="ECO:0000313" key="9">
    <source>
        <dbReference type="Proteomes" id="UP001172457"/>
    </source>
</evidence>
<dbReference type="GO" id="GO:0016095">
    <property type="term" value="P:polyprenol catabolic process"/>
    <property type="evidence" value="ECO:0007669"/>
    <property type="project" value="TreeGrafter"/>
</dbReference>
<evidence type="ECO:0000313" key="8">
    <source>
        <dbReference type="EMBL" id="KAJ9568439.1"/>
    </source>
</evidence>
<feature type="domain" description="3-oxo-5-alpha-steroid 4-dehydrogenase C-terminal" evidence="7">
    <location>
        <begin position="318"/>
        <end position="356"/>
    </location>
</feature>
<proteinExistence type="predicted"/>
<dbReference type="InterPro" id="IPR039698">
    <property type="entry name" value="Dfg10/SRD5A3"/>
</dbReference>
<dbReference type="GO" id="GO:0006488">
    <property type="term" value="P:dolichol-linked oligosaccharide biosynthetic process"/>
    <property type="evidence" value="ECO:0007669"/>
    <property type="project" value="InterPro"/>
</dbReference>
<dbReference type="AlphaFoldDB" id="A0AA38TWY5"/>
<dbReference type="Pfam" id="PF02544">
    <property type="entry name" value="Steroid_dh"/>
    <property type="match status" value="2"/>
</dbReference>
<comment type="subcellular location">
    <subcellularLocation>
        <location evidence="1">Endomembrane system</location>
        <topology evidence="1">Multi-pass membrane protein</topology>
    </subcellularLocation>
</comment>
<feature type="domain" description="3-oxo-5-alpha-steroid 4-dehydrogenase C-terminal" evidence="7">
    <location>
        <begin position="224"/>
        <end position="281"/>
    </location>
</feature>
<sequence length="356" mass="41373">MEELGLVSLLRAAWIVATMPIVLACLPLPGLGWFRRGLLGFAKRGKILPANSSKLTVPQKFFCHFYVVAIFWTTILLVAVWFYAIKMLPSLIEHDLFTTITTHLTGGSHAFSWHKPWSTRDHVYNVWQSVFLLLLMEVQVLRRFYETIYVFNYSSSARMHIFGYLAGLFFYTAAPLSLCCTFAPEVFEFVKNLVAEFIVKGKDRMSKPEFNICLFVAPFLKLRWYAWIGATIFLWGWVHQLRCHEILGSLREKTETLEEYVIPYGDWFEYVSSPHYSAEIFTSPVPFVIRPTMMLMMKVIYGSLLVASGGTDLSLWLLFAFVVANLVFAATETQRWYHHKFDDYPRNRYAIFPFVY</sequence>
<gene>
    <name evidence="8" type="ORF">OSB04_004405</name>
</gene>
<comment type="caution">
    <text evidence="8">The sequence shown here is derived from an EMBL/GenBank/DDBJ whole genome shotgun (WGS) entry which is preliminary data.</text>
</comment>
<dbReference type="GO" id="GO:0003865">
    <property type="term" value="F:3-oxo-5-alpha-steroid 4-dehydrogenase activity"/>
    <property type="evidence" value="ECO:0007669"/>
    <property type="project" value="TreeGrafter"/>
</dbReference>
<dbReference type="GO" id="GO:0005783">
    <property type="term" value="C:endoplasmic reticulum"/>
    <property type="evidence" value="ECO:0007669"/>
    <property type="project" value="TreeGrafter"/>
</dbReference>
<evidence type="ECO:0000256" key="1">
    <source>
        <dbReference type="ARBA" id="ARBA00004127"/>
    </source>
</evidence>
<feature type="transmembrane region" description="Helical" evidence="6">
    <location>
        <begin position="61"/>
        <end position="84"/>
    </location>
</feature>
<dbReference type="EMBL" id="JARYMX010000001">
    <property type="protein sequence ID" value="KAJ9568439.1"/>
    <property type="molecule type" value="Genomic_DNA"/>
</dbReference>
<feature type="transmembrane region" description="Helical" evidence="6">
    <location>
        <begin position="161"/>
        <end position="184"/>
    </location>
</feature>
<dbReference type="Proteomes" id="UP001172457">
    <property type="component" value="Chromosome 1"/>
</dbReference>
<keyword evidence="4 6" id="KW-1133">Transmembrane helix</keyword>
<organism evidence="8 9">
    <name type="scientific">Centaurea solstitialis</name>
    <name type="common">yellow star-thistle</name>
    <dbReference type="NCBI Taxonomy" id="347529"/>
    <lineage>
        <taxon>Eukaryota</taxon>
        <taxon>Viridiplantae</taxon>
        <taxon>Streptophyta</taxon>
        <taxon>Embryophyta</taxon>
        <taxon>Tracheophyta</taxon>
        <taxon>Spermatophyta</taxon>
        <taxon>Magnoliopsida</taxon>
        <taxon>eudicotyledons</taxon>
        <taxon>Gunneridae</taxon>
        <taxon>Pentapetalae</taxon>
        <taxon>asterids</taxon>
        <taxon>campanulids</taxon>
        <taxon>Asterales</taxon>
        <taxon>Asteraceae</taxon>
        <taxon>Carduoideae</taxon>
        <taxon>Cardueae</taxon>
        <taxon>Centaureinae</taxon>
        <taxon>Centaurea</taxon>
    </lineage>
</organism>
<evidence type="ECO:0000256" key="2">
    <source>
        <dbReference type="ARBA" id="ARBA00004922"/>
    </source>
</evidence>
<dbReference type="InterPro" id="IPR001104">
    <property type="entry name" value="3-oxo-5_a-steroid_4-DH_C"/>
</dbReference>
<feature type="transmembrane region" description="Helical" evidence="6">
    <location>
        <begin position="224"/>
        <end position="241"/>
    </location>
</feature>
<evidence type="ECO:0000256" key="6">
    <source>
        <dbReference type="SAM" id="Phobius"/>
    </source>
</evidence>
<reference evidence="8" key="1">
    <citation type="submission" date="2023-03" db="EMBL/GenBank/DDBJ databases">
        <title>Chromosome-scale reference genome and RAD-based genetic map of yellow starthistle (Centaurea solstitialis) reveal putative structural variation and QTLs associated with invader traits.</title>
        <authorList>
            <person name="Reatini B."/>
            <person name="Cang F.A."/>
            <person name="Jiang Q."/>
            <person name="Mckibben M.T.W."/>
            <person name="Barker M.S."/>
            <person name="Rieseberg L.H."/>
            <person name="Dlugosch K.M."/>
        </authorList>
    </citation>
    <scope>NUCLEOTIDE SEQUENCE</scope>
    <source>
        <strain evidence="8">CAN-66</strain>
        <tissue evidence="8">Leaf</tissue>
    </source>
</reference>
<keyword evidence="3 6" id="KW-0812">Transmembrane</keyword>
<feature type="transmembrane region" description="Helical" evidence="6">
    <location>
        <begin position="122"/>
        <end position="141"/>
    </location>
</feature>
<dbReference type="PANTHER" id="PTHR14624">
    <property type="entry name" value="DFG10 PROTEIN"/>
    <property type="match status" value="1"/>
</dbReference>
<feature type="transmembrane region" description="Helical" evidence="6">
    <location>
        <begin position="12"/>
        <end position="34"/>
    </location>
</feature>
<accession>A0AA38TWY5</accession>
<keyword evidence="9" id="KW-1185">Reference proteome</keyword>
<name>A0AA38TWY5_9ASTR</name>